<feature type="region of interest" description="Disordered" evidence="5">
    <location>
        <begin position="1257"/>
        <end position="1329"/>
    </location>
</feature>
<dbReference type="InterPro" id="IPR017884">
    <property type="entry name" value="SANT_dom"/>
</dbReference>
<feature type="region of interest" description="Disordered" evidence="5">
    <location>
        <begin position="1348"/>
        <end position="1409"/>
    </location>
</feature>
<dbReference type="Pfam" id="PF13832">
    <property type="entry name" value="zf-HC5HC2H_2"/>
    <property type="match status" value="1"/>
</dbReference>
<gene>
    <name evidence="10" type="ORF">GNLVRS02_ARAD1B18766g</name>
</gene>
<feature type="compositionally biased region" description="Pro residues" evidence="5">
    <location>
        <begin position="1358"/>
        <end position="1374"/>
    </location>
</feature>
<evidence type="ECO:0000256" key="2">
    <source>
        <dbReference type="ARBA" id="ARBA00022771"/>
    </source>
</evidence>
<feature type="domain" description="BAH" evidence="6">
    <location>
        <begin position="117"/>
        <end position="246"/>
    </location>
</feature>
<organism evidence="10">
    <name type="scientific">Blastobotrys adeninivorans</name>
    <name type="common">Yeast</name>
    <name type="synonym">Arxula adeninivorans</name>
    <dbReference type="NCBI Taxonomy" id="409370"/>
    <lineage>
        <taxon>Eukaryota</taxon>
        <taxon>Fungi</taxon>
        <taxon>Dikarya</taxon>
        <taxon>Ascomycota</taxon>
        <taxon>Saccharomycotina</taxon>
        <taxon>Dipodascomycetes</taxon>
        <taxon>Dipodascales</taxon>
        <taxon>Trichomonascaceae</taxon>
        <taxon>Blastobotrys</taxon>
    </lineage>
</organism>
<keyword evidence="3" id="KW-0862">Zinc</keyword>
<feature type="compositionally biased region" description="Acidic residues" evidence="5">
    <location>
        <begin position="817"/>
        <end position="837"/>
    </location>
</feature>
<dbReference type="Gene3D" id="3.30.40.10">
    <property type="entry name" value="Zinc/RING finger domain, C3HC4 (zinc finger)"/>
    <property type="match status" value="2"/>
</dbReference>
<keyword evidence="2" id="KW-0863">Zinc-finger</keyword>
<feature type="region of interest" description="Disordered" evidence="5">
    <location>
        <begin position="784"/>
        <end position="895"/>
    </location>
</feature>
<evidence type="ECO:0000256" key="1">
    <source>
        <dbReference type="ARBA" id="ARBA00022723"/>
    </source>
</evidence>
<evidence type="ECO:0000256" key="3">
    <source>
        <dbReference type="ARBA" id="ARBA00022833"/>
    </source>
</evidence>
<dbReference type="PROSITE" id="PS51156">
    <property type="entry name" value="ELM2"/>
    <property type="match status" value="1"/>
</dbReference>
<dbReference type="InterPro" id="IPR013083">
    <property type="entry name" value="Znf_RING/FYVE/PHD"/>
</dbReference>
<dbReference type="Pfam" id="PF01426">
    <property type="entry name" value="BAH"/>
    <property type="match status" value="1"/>
</dbReference>
<dbReference type="GO" id="GO:0004842">
    <property type="term" value="F:ubiquitin-protein transferase activity"/>
    <property type="evidence" value="ECO:0007669"/>
    <property type="project" value="TreeGrafter"/>
</dbReference>
<evidence type="ECO:0000256" key="5">
    <source>
        <dbReference type="SAM" id="MobiDB-lite"/>
    </source>
</evidence>
<dbReference type="CDD" id="cd15497">
    <property type="entry name" value="PHD1_Snt2p_like"/>
    <property type="match status" value="1"/>
</dbReference>
<evidence type="ECO:0000259" key="8">
    <source>
        <dbReference type="PROSITE" id="PS51293"/>
    </source>
</evidence>
<feature type="region of interest" description="Disordered" evidence="5">
    <location>
        <begin position="1"/>
        <end position="80"/>
    </location>
</feature>
<dbReference type="PANTHER" id="PTHR47672">
    <property type="entry name" value="E3 UBIQUITIN-PROTEIN LIGASE SNT2"/>
    <property type="match status" value="1"/>
</dbReference>
<dbReference type="InterPro" id="IPR043151">
    <property type="entry name" value="BAH_sf"/>
</dbReference>
<dbReference type="Pfam" id="PF00628">
    <property type="entry name" value="PHD"/>
    <property type="match status" value="1"/>
</dbReference>
<dbReference type="InterPro" id="IPR001005">
    <property type="entry name" value="SANT/Myb"/>
</dbReference>
<dbReference type="PROSITE" id="PS51038">
    <property type="entry name" value="BAH"/>
    <property type="match status" value="1"/>
</dbReference>
<dbReference type="Gene3D" id="2.30.30.490">
    <property type="match status" value="1"/>
</dbReference>
<dbReference type="GO" id="GO:0048189">
    <property type="term" value="C:Lid2 complex"/>
    <property type="evidence" value="ECO:0007669"/>
    <property type="project" value="TreeGrafter"/>
</dbReference>
<dbReference type="InterPro" id="IPR009057">
    <property type="entry name" value="Homeodomain-like_sf"/>
</dbReference>
<dbReference type="InterPro" id="IPR000949">
    <property type="entry name" value="ELM2_dom"/>
</dbReference>
<dbReference type="PROSITE" id="PS51293">
    <property type="entry name" value="SANT"/>
    <property type="match status" value="1"/>
</dbReference>
<dbReference type="GO" id="GO:0036205">
    <property type="term" value="P:histone catabolic process"/>
    <property type="evidence" value="ECO:0007669"/>
    <property type="project" value="TreeGrafter"/>
</dbReference>
<dbReference type="PROSITE" id="PS51805">
    <property type="entry name" value="EPHD"/>
    <property type="match status" value="1"/>
</dbReference>
<dbReference type="InterPro" id="IPR034732">
    <property type="entry name" value="EPHD"/>
</dbReference>
<keyword evidence="1" id="KW-0479">Metal-binding</keyword>
<dbReference type="GO" id="GO:0003682">
    <property type="term" value="F:chromatin binding"/>
    <property type="evidence" value="ECO:0007669"/>
    <property type="project" value="InterPro"/>
</dbReference>
<feature type="compositionally biased region" description="Low complexity" evidence="5">
    <location>
        <begin position="1348"/>
        <end position="1357"/>
    </location>
</feature>
<evidence type="ECO:0000313" key="10">
    <source>
        <dbReference type="EMBL" id="CDP36690.1"/>
    </source>
</evidence>
<feature type="compositionally biased region" description="Polar residues" evidence="5">
    <location>
        <begin position="884"/>
        <end position="895"/>
    </location>
</feature>
<dbReference type="SMART" id="SM00717">
    <property type="entry name" value="SANT"/>
    <property type="match status" value="1"/>
</dbReference>
<evidence type="ECO:0000259" key="7">
    <source>
        <dbReference type="PROSITE" id="PS51156"/>
    </source>
</evidence>
<accession>A0A060T6I2</accession>
<feature type="compositionally biased region" description="Low complexity" evidence="5">
    <location>
        <begin position="39"/>
        <end position="50"/>
    </location>
</feature>
<dbReference type="SMART" id="SM01189">
    <property type="entry name" value="ELM2"/>
    <property type="match status" value="1"/>
</dbReference>
<feature type="compositionally biased region" description="Low complexity" evidence="5">
    <location>
        <begin position="474"/>
        <end position="494"/>
    </location>
</feature>
<dbReference type="Gene3D" id="1.10.10.60">
    <property type="entry name" value="Homeodomain-like"/>
    <property type="match status" value="1"/>
</dbReference>
<reference evidence="10" key="2">
    <citation type="submission" date="2014-06" db="EMBL/GenBank/DDBJ databases">
        <title>The complete genome of Blastobotrys (Arxula) adeninivorans LS3 - a yeast of biotechnological interest.</title>
        <authorList>
            <person name="Kunze G."/>
            <person name="Gaillardin C."/>
            <person name="Czernicka M."/>
            <person name="Durrens P."/>
            <person name="Martin T."/>
            <person name="Boer E."/>
            <person name="Gabaldon T."/>
            <person name="Cruz J."/>
            <person name="Talla E."/>
            <person name="Marck C."/>
            <person name="Goffeau A."/>
            <person name="Barbe V."/>
            <person name="Baret P."/>
            <person name="Baronian K."/>
            <person name="Beier S."/>
            <person name="Bleykasten C."/>
            <person name="Bode R."/>
            <person name="Casaregola S."/>
            <person name="Despons L."/>
            <person name="Fairhead C."/>
            <person name="Giersberg M."/>
            <person name="Gierski P."/>
            <person name="Hahnel U."/>
            <person name="Hartmann A."/>
            <person name="Jankowska D."/>
            <person name="Jubin C."/>
            <person name="Jung P."/>
            <person name="Lafontaine I."/>
            <person name="Leh-Louis V."/>
            <person name="Lemaire M."/>
            <person name="Marcet-Houben M."/>
            <person name="Mascher M."/>
            <person name="Morel G."/>
            <person name="Richard G.-F."/>
            <person name="Riechen J."/>
            <person name="Sacerdot C."/>
            <person name="Sarkar A."/>
            <person name="Savel G."/>
            <person name="Schacherer J."/>
            <person name="Sherman D."/>
            <person name="Straub M.-L."/>
            <person name="Stein N."/>
            <person name="Thierry A."/>
            <person name="Trautwein-Schult A."/>
            <person name="Westhof E."/>
            <person name="Worch S."/>
            <person name="Dujon B."/>
            <person name="Souciet J.-L."/>
            <person name="Wincker P."/>
            <person name="Scholz U."/>
            <person name="Neuveglise N."/>
        </authorList>
    </citation>
    <scope>NUCLEOTIDE SEQUENCE</scope>
    <source>
        <strain evidence="10">LS3</strain>
    </source>
</reference>
<feature type="domain" description="SANT" evidence="8">
    <location>
        <begin position="595"/>
        <end position="646"/>
    </location>
</feature>
<dbReference type="SUPFAM" id="SSF57903">
    <property type="entry name" value="FYVE/PHD zinc finger"/>
    <property type="match status" value="2"/>
</dbReference>
<feature type="compositionally biased region" description="Pro residues" evidence="5">
    <location>
        <begin position="1267"/>
        <end position="1279"/>
    </location>
</feature>
<dbReference type="SMART" id="SM00439">
    <property type="entry name" value="BAH"/>
    <property type="match status" value="1"/>
</dbReference>
<protein>
    <submittedName>
        <fullName evidence="10">ARAD1B18766p</fullName>
    </submittedName>
</protein>
<feature type="compositionally biased region" description="Low complexity" evidence="5">
    <location>
        <begin position="1297"/>
        <end position="1310"/>
    </location>
</feature>
<dbReference type="PhylomeDB" id="A0A060T6I2"/>
<dbReference type="InterPro" id="IPR029617">
    <property type="entry name" value="Snt2"/>
</dbReference>
<dbReference type="Pfam" id="PF13831">
    <property type="entry name" value="PHD_2"/>
    <property type="match status" value="1"/>
</dbReference>
<evidence type="ECO:0000256" key="4">
    <source>
        <dbReference type="ARBA" id="ARBA00023242"/>
    </source>
</evidence>
<proteinExistence type="predicted"/>
<evidence type="ECO:0000259" key="9">
    <source>
        <dbReference type="PROSITE" id="PS51805"/>
    </source>
</evidence>
<reference evidence="10" key="1">
    <citation type="submission" date="2014-02" db="EMBL/GenBank/DDBJ databases">
        <authorList>
            <person name="Genoscope - CEA"/>
        </authorList>
    </citation>
    <scope>NUCLEOTIDE SEQUENCE</scope>
    <source>
        <strain evidence="10">LS3</strain>
    </source>
</reference>
<sequence length="1409" mass="154988">MESPLDNGGTGRAKRKMTRVNYIEDTSNVEEEFSDTAASNGSNGQNGSQGDVSGEPKAKGRGGRRKKKEAPAEAPSVDDKFPMNWQRKIAPGERLSAVMDFSGARIEDGVLHFQDGNTLGPDEHVYLLAEPPGEPYYIGRVMEFVPRDKPASSSSSSLSSNEVVDKYWIRVNWLYRPKDILKRMNDSRMLYATMYSDLCPLHALRGTCTVTHLDNLENLQEYRCKPNCFWFDQLYDRYIQRFYDVISSSKVTNLPVPYLNLLHDRYRYIVVESGKAKDLCMAAQTCAACSQWCASDDSVECAHCREHYHMGCVDPPLQRKPTRGFGWSCGPCSGIDPSHNNDSKIIATDDSPDGTADSSRAQSVSGKGGSGSSGSSPSPPTLQSQKLLELYEQKGKNPLTDEQKKQLKMWPIRYFGMHAKMEDLLEVDDRIYPRAASRIGPRHQCPVPDWPGRPVVYVEPEGRGGRRKFGRRGAGASAAALGAQQPSASSSSASVDTASNTDAKTRPPWVQTRPPGYIERGGDNTSTLMWVSPKDPPDQQKVEEFLKKTEPYAAKLNMFHGSPNFVDACLKTYMDCGYNESAALSAVSAFTRKSLKEPTFNSEEVARFEEGVRKYGSELHEVFKEVRTKKAADVVRFYYMWKKTPSGHKIWDNYEGRRSKKRPDSHNHVVHHGLADEVADSGDDSAYDNEKSKTHKRSYCCKFCQTTYSREWRRAPGYPVAPAENPIIALCIRCARLWRRYAVAWENPDEVMKKLSQKIGGANSWRRKIEEELIEDSKAIYAERERERERDKTRKKLKVEKEKAKKVAAEAAAAEEGSGDEEANNSDGQVEENDEDSTDVKSDTADTDADEEEKVEKPSTKRKAMEDVKPAPKAKARKSGAGSGLSTVQNANSNEGPLSITRLIRPCAVCKKVEPSVRQMFCQACGVNVHSMCYGIEEARSASSWLCDTCSNDQKPLVNTYYMCALCPVRDIPHDGAITALSPNNSDVLKRTFDFNWAHVRCAVWTPEIRFGKPSTLQPVENITSIPKSRFLENCGICGNANGACITCSGCSFKFHIGCAGTEKFTFGFDICPASADDDTVVIIGGEKFTMEAKIYCSRHCDEPVVQGLHDMNEYDQITGKTLLQLYCQAYKQPHSNVIGEQKRARMYPPDAIMQSVKGVDTKFAYSQQTKSSWALVVSPASRTVVDNPEYYKAGVTLHCSDCNAAGYPYYFEKGEAPEGVLPPVQCPPCYWKAKDAEKYKQAFGGGIPALNYNSMSGAMEANGHHPAPPPPPPPPQPEHIPQQQMSQTYWGPGQPGQPVHQPGSQPGPQLGHPASSGGQPGTPAHPIATVPENRAALSSILNPIVAPAPSASVPLSAPAPVPPSAPGSAPPMSAPSAPGSAPPMPAPSAPGNGDDRPVRKVALNDLLT</sequence>
<keyword evidence="4" id="KW-0539">Nucleus</keyword>
<evidence type="ECO:0000259" key="6">
    <source>
        <dbReference type="PROSITE" id="PS51038"/>
    </source>
</evidence>
<feature type="compositionally biased region" description="Basic and acidic residues" evidence="5">
    <location>
        <begin position="799"/>
        <end position="808"/>
    </location>
</feature>
<dbReference type="InterPro" id="IPR019787">
    <property type="entry name" value="Znf_PHD-finger"/>
</dbReference>
<name>A0A060T6I2_BLAAD</name>
<feature type="compositionally biased region" description="Basic residues" evidence="5">
    <location>
        <begin position="59"/>
        <end position="68"/>
    </location>
</feature>
<feature type="compositionally biased region" description="Basic and acidic residues" evidence="5">
    <location>
        <begin position="854"/>
        <end position="870"/>
    </location>
</feature>
<dbReference type="InterPro" id="IPR001025">
    <property type="entry name" value="BAH_dom"/>
</dbReference>
<dbReference type="SUPFAM" id="SSF46689">
    <property type="entry name" value="Homeodomain-like"/>
    <property type="match status" value="1"/>
</dbReference>
<dbReference type="InterPro" id="IPR011011">
    <property type="entry name" value="Znf_FYVE_PHD"/>
</dbReference>
<dbReference type="GO" id="GO:0008270">
    <property type="term" value="F:zinc ion binding"/>
    <property type="evidence" value="ECO:0007669"/>
    <property type="project" value="UniProtKB-KW"/>
</dbReference>
<feature type="domain" description="ELM2" evidence="7">
    <location>
        <begin position="435"/>
        <end position="591"/>
    </location>
</feature>
<dbReference type="SMART" id="SM00249">
    <property type="entry name" value="PHD"/>
    <property type="match status" value="3"/>
</dbReference>
<feature type="region of interest" description="Disordered" evidence="5">
    <location>
        <begin position="340"/>
        <end position="382"/>
    </location>
</feature>
<dbReference type="EMBL" id="HG937692">
    <property type="protein sequence ID" value="CDP36690.1"/>
    <property type="molecule type" value="Genomic_DNA"/>
</dbReference>
<dbReference type="PANTHER" id="PTHR47672:SF1">
    <property type="entry name" value="E3 UBIQUITIN-PROTEIN LIGASE SNT2"/>
    <property type="match status" value="1"/>
</dbReference>
<feature type="domain" description="PHD-type" evidence="9">
    <location>
        <begin position="961"/>
        <end position="1101"/>
    </location>
</feature>
<feature type="region of interest" description="Disordered" evidence="5">
    <location>
        <begin position="461"/>
        <end position="523"/>
    </location>
</feature>
<dbReference type="InterPro" id="IPR001965">
    <property type="entry name" value="Znf_PHD"/>
</dbReference>